<dbReference type="Proteomes" id="UP001596106">
    <property type="component" value="Unassembled WGS sequence"/>
</dbReference>
<accession>A0ABW0IBY4</accession>
<dbReference type="EMBL" id="JBHSMA010000004">
    <property type="protein sequence ID" value="MFC5410938.1"/>
    <property type="molecule type" value="Genomic_DNA"/>
</dbReference>
<protein>
    <recommendedName>
        <fullName evidence="3">DUF5683 domain-containing protein</fullName>
    </recommendedName>
</protein>
<evidence type="ECO:0000313" key="1">
    <source>
        <dbReference type="EMBL" id="MFC5410938.1"/>
    </source>
</evidence>
<evidence type="ECO:0008006" key="3">
    <source>
        <dbReference type="Google" id="ProtNLM"/>
    </source>
</evidence>
<comment type="caution">
    <text evidence="1">The sequence shown here is derived from an EMBL/GenBank/DDBJ whole genome shotgun (WGS) entry which is preliminary data.</text>
</comment>
<gene>
    <name evidence="1" type="ORF">ACFPMF_16580</name>
</gene>
<organism evidence="1 2">
    <name type="scientific">Larkinella bovis</name>
    <dbReference type="NCBI Taxonomy" id="683041"/>
    <lineage>
        <taxon>Bacteria</taxon>
        <taxon>Pseudomonadati</taxon>
        <taxon>Bacteroidota</taxon>
        <taxon>Cytophagia</taxon>
        <taxon>Cytophagales</taxon>
        <taxon>Spirosomataceae</taxon>
        <taxon>Larkinella</taxon>
    </lineage>
</organism>
<proteinExistence type="predicted"/>
<evidence type="ECO:0000313" key="2">
    <source>
        <dbReference type="Proteomes" id="UP001596106"/>
    </source>
</evidence>
<name>A0ABW0IBY4_9BACT</name>
<sequence length="325" mass="36337">MKSALILLTGLCLALVGLRVNEQIMTTAINPLIGDKSFVARFGSEPDETIDDKLRIHTHLEYVEQLLRQRTTPGLPKEQQKKRLFLLDKLKEYRQRGIFPKNYDYPNERKPCFIDKDGSICAVGYLVEQTAGREAAESINLRYQYATIYEMNDPDVVNWIAESGLTREECQMIQPAYSPPPPPAISNQYKITNAYAISSGLLNGANVALSGAQFMNRPGMTPKQLSTWGMLTGLATTTLGIINLEKFSYDYSVLTQSTYYGRELPSNQSKRTLSMVNIGAGAATTLLSLINRRAYKKTPRSVSFHVYTPPVDDGFALGLHVVKRL</sequence>
<keyword evidence="2" id="KW-1185">Reference proteome</keyword>
<dbReference type="RefSeq" id="WP_379847163.1">
    <property type="nucleotide sequence ID" value="NZ_JBHSMA010000004.1"/>
</dbReference>
<reference evidence="2" key="1">
    <citation type="journal article" date="2019" name="Int. J. Syst. Evol. Microbiol.">
        <title>The Global Catalogue of Microorganisms (GCM) 10K type strain sequencing project: providing services to taxonomists for standard genome sequencing and annotation.</title>
        <authorList>
            <consortium name="The Broad Institute Genomics Platform"/>
            <consortium name="The Broad Institute Genome Sequencing Center for Infectious Disease"/>
            <person name="Wu L."/>
            <person name="Ma J."/>
        </authorList>
    </citation>
    <scope>NUCLEOTIDE SEQUENCE [LARGE SCALE GENOMIC DNA]</scope>
    <source>
        <strain evidence="2">CCUG 55250</strain>
    </source>
</reference>